<feature type="domain" description="Translation elongation factor P/YeiP central" evidence="11">
    <location>
        <begin position="67"/>
        <end position="121"/>
    </location>
</feature>
<evidence type="ECO:0000256" key="4">
    <source>
        <dbReference type="ARBA" id="ARBA00022490"/>
    </source>
</evidence>
<dbReference type="SMART" id="SM00841">
    <property type="entry name" value="Elong-fact-P_C"/>
    <property type="match status" value="1"/>
</dbReference>
<evidence type="ECO:0000256" key="7">
    <source>
        <dbReference type="HAMAP-Rule" id="MF_00141"/>
    </source>
</evidence>
<comment type="subcellular location">
    <subcellularLocation>
        <location evidence="1 7">Cytoplasm</location>
    </subcellularLocation>
</comment>
<dbReference type="Pfam" id="PF08207">
    <property type="entry name" value="EFP_N"/>
    <property type="match status" value="1"/>
</dbReference>
<dbReference type="AlphaFoldDB" id="A0A1F6D5B5"/>
<dbReference type="PANTHER" id="PTHR30053">
    <property type="entry name" value="ELONGATION FACTOR P"/>
    <property type="match status" value="1"/>
</dbReference>
<dbReference type="InterPro" id="IPR014722">
    <property type="entry name" value="Rib_uL2_dom2"/>
</dbReference>
<dbReference type="Gene3D" id="2.30.30.30">
    <property type="match status" value="1"/>
</dbReference>
<dbReference type="SUPFAM" id="SSF50249">
    <property type="entry name" value="Nucleic acid-binding proteins"/>
    <property type="match status" value="2"/>
</dbReference>
<dbReference type="InterPro" id="IPR008991">
    <property type="entry name" value="Translation_prot_SH3-like_sf"/>
</dbReference>
<dbReference type="GO" id="GO:0005829">
    <property type="term" value="C:cytosol"/>
    <property type="evidence" value="ECO:0007669"/>
    <property type="project" value="UniProtKB-ARBA"/>
</dbReference>
<evidence type="ECO:0000259" key="11">
    <source>
        <dbReference type="SMART" id="SM01185"/>
    </source>
</evidence>
<keyword evidence="4 7" id="KW-0963">Cytoplasm</keyword>
<dbReference type="Pfam" id="PF01132">
    <property type="entry name" value="EFP"/>
    <property type="match status" value="1"/>
</dbReference>
<dbReference type="SMART" id="SM01185">
    <property type="entry name" value="EFP"/>
    <property type="match status" value="1"/>
</dbReference>
<dbReference type="InterPro" id="IPR012340">
    <property type="entry name" value="NA-bd_OB-fold"/>
</dbReference>
<dbReference type="NCBIfam" id="NF001810">
    <property type="entry name" value="PRK00529.1"/>
    <property type="match status" value="1"/>
</dbReference>
<dbReference type="FunFam" id="2.40.50.140:FF:000004">
    <property type="entry name" value="Elongation factor P"/>
    <property type="match status" value="1"/>
</dbReference>
<dbReference type="PROSITE" id="PS01275">
    <property type="entry name" value="EFP"/>
    <property type="match status" value="1"/>
</dbReference>
<sequence>MVSTAEFRNGLVINHEGQLYAIVEFQHVKPGKGVAFVRTRLKNVRTGAVITPTFRSGDKVEDVRLERREMQYLYASDGFYHFMDTRTYEQIQFTEETVSNVTPYLKENDVIEVITTEDGPIGVEMPTFTVLTVTHTEPGIRGDTATGGTKPATLETGLTVQVPLFVNVGEKLKIDTRTGTYVERA</sequence>
<comment type="caution">
    <text evidence="12">The sequence shown here is derived from an EMBL/GenBank/DDBJ whole genome shotgun (WGS) entry which is preliminary data.</text>
</comment>
<keyword evidence="5 7" id="KW-0251">Elongation factor</keyword>
<evidence type="ECO:0000256" key="1">
    <source>
        <dbReference type="ARBA" id="ARBA00004496"/>
    </source>
</evidence>
<proteinExistence type="inferred from homology"/>
<dbReference type="InterPro" id="IPR011768">
    <property type="entry name" value="Transl_elongation_fac_P"/>
</dbReference>
<dbReference type="InterPro" id="IPR020599">
    <property type="entry name" value="Transl_elong_fac_P/YeiP"/>
</dbReference>
<dbReference type="EMBL" id="MFKF01000040">
    <property type="protein sequence ID" value="OGG56232.1"/>
    <property type="molecule type" value="Genomic_DNA"/>
</dbReference>
<dbReference type="Pfam" id="PF09285">
    <property type="entry name" value="Elong-fact-P_C"/>
    <property type="match status" value="1"/>
</dbReference>
<evidence type="ECO:0000256" key="3">
    <source>
        <dbReference type="ARBA" id="ARBA00009479"/>
    </source>
</evidence>
<feature type="domain" description="Elongation factor P C-terminal" evidence="10">
    <location>
        <begin position="129"/>
        <end position="184"/>
    </location>
</feature>
<protein>
    <recommendedName>
        <fullName evidence="7 8">Elongation factor P</fullName>
        <shortName evidence="7">EF-P</shortName>
    </recommendedName>
</protein>
<dbReference type="GO" id="GO:0003746">
    <property type="term" value="F:translation elongation factor activity"/>
    <property type="evidence" value="ECO:0007669"/>
    <property type="project" value="UniProtKB-UniRule"/>
</dbReference>
<dbReference type="InterPro" id="IPR013852">
    <property type="entry name" value="Transl_elong_P/YeiP_CS"/>
</dbReference>
<dbReference type="UniPathway" id="UPA00345"/>
<accession>A0A1F6D5B5</accession>
<evidence type="ECO:0000256" key="9">
    <source>
        <dbReference type="RuleBase" id="RU004389"/>
    </source>
</evidence>
<comment type="similarity">
    <text evidence="3 7 9">Belongs to the elongation factor P family.</text>
</comment>
<dbReference type="InterPro" id="IPR001059">
    <property type="entry name" value="Transl_elong_P/YeiP_cen"/>
</dbReference>
<evidence type="ECO:0000256" key="2">
    <source>
        <dbReference type="ARBA" id="ARBA00004815"/>
    </source>
</evidence>
<dbReference type="NCBIfam" id="TIGR00038">
    <property type="entry name" value="efp"/>
    <property type="match status" value="1"/>
</dbReference>
<reference evidence="12 13" key="1">
    <citation type="journal article" date="2016" name="Nat. Commun.">
        <title>Thousands of microbial genomes shed light on interconnected biogeochemical processes in an aquifer system.</title>
        <authorList>
            <person name="Anantharaman K."/>
            <person name="Brown C.T."/>
            <person name="Hug L.A."/>
            <person name="Sharon I."/>
            <person name="Castelle C.J."/>
            <person name="Probst A.J."/>
            <person name="Thomas B.C."/>
            <person name="Singh A."/>
            <person name="Wilkins M.J."/>
            <person name="Karaoz U."/>
            <person name="Brodie E.L."/>
            <person name="Williams K.H."/>
            <person name="Hubbard S.S."/>
            <person name="Banfield J.F."/>
        </authorList>
    </citation>
    <scope>NUCLEOTIDE SEQUENCE [LARGE SCALE GENOMIC DNA]</scope>
    <source>
        <strain evidence="13">RIFCSPLOWO2_12_FULL_64_10</strain>
    </source>
</reference>
<dbReference type="SUPFAM" id="SSF50104">
    <property type="entry name" value="Translation proteins SH3-like domain"/>
    <property type="match status" value="1"/>
</dbReference>
<dbReference type="CDD" id="cd05794">
    <property type="entry name" value="S1_EF-P_repeat_2"/>
    <property type="match status" value="1"/>
</dbReference>
<dbReference type="InterPro" id="IPR013185">
    <property type="entry name" value="Transl_elong_KOW-like"/>
</dbReference>
<organism evidence="12 13">
    <name type="scientific">Handelsmanbacteria sp. (strain RIFCSPLOWO2_12_FULL_64_10)</name>
    <dbReference type="NCBI Taxonomy" id="1817868"/>
    <lineage>
        <taxon>Bacteria</taxon>
        <taxon>Candidatus Handelsmaniibacteriota</taxon>
    </lineage>
</organism>
<dbReference type="HAMAP" id="MF_00141">
    <property type="entry name" value="EF_P"/>
    <property type="match status" value="1"/>
</dbReference>
<dbReference type="FunFam" id="2.30.30.30:FF:000003">
    <property type="entry name" value="Elongation factor P"/>
    <property type="match status" value="1"/>
</dbReference>
<evidence type="ECO:0000313" key="12">
    <source>
        <dbReference type="EMBL" id="OGG56232.1"/>
    </source>
</evidence>
<dbReference type="CDD" id="cd04470">
    <property type="entry name" value="S1_EF-P_repeat_1"/>
    <property type="match status" value="1"/>
</dbReference>
<dbReference type="Proteomes" id="UP000178606">
    <property type="component" value="Unassembled WGS sequence"/>
</dbReference>
<evidence type="ECO:0000256" key="6">
    <source>
        <dbReference type="ARBA" id="ARBA00022917"/>
    </source>
</evidence>
<dbReference type="GO" id="GO:0043043">
    <property type="term" value="P:peptide biosynthetic process"/>
    <property type="evidence" value="ECO:0007669"/>
    <property type="project" value="InterPro"/>
</dbReference>
<dbReference type="Gene3D" id="2.40.50.140">
    <property type="entry name" value="Nucleic acid-binding proteins"/>
    <property type="match status" value="2"/>
</dbReference>
<gene>
    <name evidence="7" type="primary">efp</name>
    <name evidence="12" type="ORF">A3F84_10205</name>
</gene>
<dbReference type="FunFam" id="2.40.50.140:FF:000009">
    <property type="entry name" value="Elongation factor P"/>
    <property type="match status" value="1"/>
</dbReference>
<comment type="function">
    <text evidence="7">Involved in peptide bond synthesis. Stimulates efficient translation and peptide-bond synthesis on native or reconstituted 70S ribosomes in vitro. Probably functions indirectly by altering the affinity of the ribosome for aminoacyl-tRNA, thus increasing their reactivity as acceptors for peptidyl transferase.</text>
</comment>
<dbReference type="PANTHER" id="PTHR30053:SF12">
    <property type="entry name" value="ELONGATION FACTOR P (EF-P) FAMILY PROTEIN"/>
    <property type="match status" value="1"/>
</dbReference>
<evidence type="ECO:0000256" key="8">
    <source>
        <dbReference type="NCBIfam" id="TIGR00038"/>
    </source>
</evidence>
<dbReference type="PIRSF" id="PIRSF005901">
    <property type="entry name" value="EF-P"/>
    <property type="match status" value="1"/>
</dbReference>
<dbReference type="InterPro" id="IPR015365">
    <property type="entry name" value="Elong-fact-P_C"/>
</dbReference>
<comment type="pathway">
    <text evidence="2 7">Protein biosynthesis; polypeptide chain elongation.</text>
</comment>
<keyword evidence="6 7" id="KW-0648">Protein biosynthesis</keyword>
<name>A0A1F6D5B5_HANXR</name>
<evidence type="ECO:0000259" key="10">
    <source>
        <dbReference type="SMART" id="SM00841"/>
    </source>
</evidence>
<evidence type="ECO:0000256" key="5">
    <source>
        <dbReference type="ARBA" id="ARBA00022768"/>
    </source>
</evidence>
<evidence type="ECO:0000313" key="13">
    <source>
        <dbReference type="Proteomes" id="UP000178606"/>
    </source>
</evidence>